<feature type="signal peptide" evidence="1">
    <location>
        <begin position="1"/>
        <end position="21"/>
    </location>
</feature>
<dbReference type="Proteomes" id="UP000317494">
    <property type="component" value="Unassembled WGS sequence"/>
</dbReference>
<dbReference type="InterPro" id="IPR023099">
    <property type="entry name" value="Glyco_hydro_46_N"/>
</dbReference>
<reference evidence="4 5" key="1">
    <citation type="journal article" date="2019" name="Sci. Rep.">
        <title>Comparative genomics of chytrid fungi reveal insights into the obligate biotrophic and pathogenic lifestyle of Synchytrium endobioticum.</title>
        <authorList>
            <person name="van de Vossenberg B.T.L.H."/>
            <person name="Warris S."/>
            <person name="Nguyen H.D.T."/>
            <person name="van Gent-Pelzer M.P.E."/>
            <person name="Joly D.L."/>
            <person name="van de Geest H.C."/>
            <person name="Bonants P.J.M."/>
            <person name="Smith D.S."/>
            <person name="Levesque C.A."/>
            <person name="van der Lee T.A.J."/>
        </authorList>
    </citation>
    <scope>NUCLEOTIDE SEQUENCE [LARGE SCALE GENOMIC DNA]</scope>
    <source>
        <strain evidence="2 5">LEV6574</strain>
        <strain evidence="3 4">MB42</strain>
    </source>
</reference>
<dbReference type="VEuPathDB" id="FungiDB:SeMB42_g00379"/>
<evidence type="ECO:0000256" key="1">
    <source>
        <dbReference type="SAM" id="SignalP"/>
    </source>
</evidence>
<evidence type="ECO:0000313" key="2">
    <source>
        <dbReference type="EMBL" id="TPX49739.1"/>
    </source>
</evidence>
<evidence type="ECO:0000313" key="3">
    <source>
        <dbReference type="EMBL" id="TPX54300.1"/>
    </source>
</evidence>
<dbReference type="InterPro" id="IPR023346">
    <property type="entry name" value="Lysozyme-like_dom_sf"/>
</dbReference>
<dbReference type="GO" id="GO:0016977">
    <property type="term" value="F:chitosanase activity"/>
    <property type="evidence" value="ECO:0007669"/>
    <property type="project" value="InterPro"/>
</dbReference>
<dbReference type="Proteomes" id="UP000320475">
    <property type="component" value="Unassembled WGS sequence"/>
</dbReference>
<dbReference type="EMBL" id="QEAM01000028">
    <property type="protein sequence ID" value="TPX49739.1"/>
    <property type="molecule type" value="Genomic_DNA"/>
</dbReference>
<dbReference type="Gene3D" id="3.30.386.10">
    <property type="entry name" value="Chitosanase, subunit A, domain 2"/>
    <property type="match status" value="1"/>
</dbReference>
<protein>
    <submittedName>
        <fullName evidence="3">Chitosanase</fullName>
    </submittedName>
</protein>
<name>A0A507DTV3_9FUNG</name>
<organism evidence="3 4">
    <name type="scientific">Synchytrium endobioticum</name>
    <dbReference type="NCBI Taxonomy" id="286115"/>
    <lineage>
        <taxon>Eukaryota</taxon>
        <taxon>Fungi</taxon>
        <taxon>Fungi incertae sedis</taxon>
        <taxon>Chytridiomycota</taxon>
        <taxon>Chytridiomycota incertae sedis</taxon>
        <taxon>Chytridiomycetes</taxon>
        <taxon>Synchytriales</taxon>
        <taxon>Synchytriaceae</taxon>
        <taxon>Synchytrium</taxon>
    </lineage>
</organism>
<dbReference type="Pfam" id="PF01374">
    <property type="entry name" value="Glyco_hydro_46"/>
    <property type="match status" value="1"/>
</dbReference>
<dbReference type="GO" id="GO:0005975">
    <property type="term" value="P:carbohydrate metabolic process"/>
    <property type="evidence" value="ECO:0007669"/>
    <property type="project" value="InterPro"/>
</dbReference>
<dbReference type="InterPro" id="IPR000400">
    <property type="entry name" value="Glyco_hydro_46"/>
</dbReference>
<evidence type="ECO:0000313" key="4">
    <source>
        <dbReference type="Proteomes" id="UP000317494"/>
    </source>
</evidence>
<dbReference type="OrthoDB" id="2105364at2759"/>
<comment type="caution">
    <text evidence="3">The sequence shown here is derived from an EMBL/GenBank/DDBJ whole genome shotgun (WGS) entry which is preliminary data.</text>
</comment>
<dbReference type="Gene3D" id="1.20.141.10">
    <property type="entry name" value="Chitosanase, subunit A, domain 1"/>
    <property type="match status" value="1"/>
</dbReference>
<dbReference type="SUPFAM" id="SSF53955">
    <property type="entry name" value="Lysozyme-like"/>
    <property type="match status" value="1"/>
</dbReference>
<dbReference type="AlphaFoldDB" id="A0A507DTV3"/>
<sequence>MDLLLPVMITIAIALASRAYADNPCAVPTDCALNASQKALTQQLTAFYDFGVTTLPYCQCSDLLDGNGMTCGFAGFTSESGSLLTVMRYYSQSVPDNIFLADISALQDLAAANSGDSALLTDLPKNWFSVCLSDPLFIAAQKSANDERVYNPSQAAADTLGLKYALSRAAMYDAFMQQGANTTNPDSVWPCIANATAQVGGTPAGLNGTNTYVDEVTWLKAFLQARRDATLNPVNLALAASWASTVGRIDSVMYVLYNGDVNFANTSVSTLDVFGIPTIISL</sequence>
<dbReference type="EMBL" id="QEAN01000007">
    <property type="protein sequence ID" value="TPX54300.1"/>
    <property type="molecule type" value="Genomic_DNA"/>
</dbReference>
<dbReference type="GO" id="GO:0005576">
    <property type="term" value="C:extracellular region"/>
    <property type="evidence" value="ECO:0007669"/>
    <property type="project" value="InterPro"/>
</dbReference>
<feature type="chain" id="PRO_5036363074" evidence="1">
    <location>
        <begin position="22"/>
        <end position="282"/>
    </location>
</feature>
<accession>A0A507DTV3</accession>
<evidence type="ECO:0000313" key="5">
    <source>
        <dbReference type="Proteomes" id="UP000320475"/>
    </source>
</evidence>
<keyword evidence="4" id="KW-1185">Reference proteome</keyword>
<gene>
    <name evidence="3" type="primary">SENM379</name>
    <name evidence="2" type="ORF">SeLEV6574_g01281</name>
    <name evidence="3" type="ORF">SeMB42_g00379</name>
</gene>
<proteinExistence type="predicted"/>
<keyword evidence="1" id="KW-0732">Signal</keyword>